<organism evidence="4 5">
    <name type="scientific">Flavobacterium nakdongensis</name>
    <dbReference type="NCBI Taxonomy" id="3073563"/>
    <lineage>
        <taxon>Bacteria</taxon>
        <taxon>Pseudomonadati</taxon>
        <taxon>Bacteroidota</taxon>
        <taxon>Flavobacteriia</taxon>
        <taxon>Flavobacteriales</taxon>
        <taxon>Flavobacteriaceae</taxon>
        <taxon>Flavobacterium</taxon>
    </lineage>
</organism>
<dbReference type="RefSeq" id="WP_309532141.1">
    <property type="nucleotide sequence ID" value="NZ_CP133721.1"/>
</dbReference>
<accession>A0ABY9RA12</accession>
<evidence type="ECO:0000259" key="3">
    <source>
        <dbReference type="Pfam" id="PF18962"/>
    </source>
</evidence>
<dbReference type="Gene3D" id="2.130.10.10">
    <property type="entry name" value="YVTN repeat-like/Quinoprotein amine dehydrogenase"/>
    <property type="match status" value="4"/>
</dbReference>
<dbReference type="SUPFAM" id="SSF110296">
    <property type="entry name" value="Oligoxyloglucan reducing end-specific cellobiohydrolase"/>
    <property type="match status" value="2"/>
</dbReference>
<sequence>MKNIYLTFFCLFSVFIFGQFNKNAPWNVSTADVVKTNLFEQEVTIFNNYWLNKDRTKKGSGFKPFKRWEYHWQNQLNADGTIMTPQQLWEAWNTKKNRSTNRSSTIQSLPPSNWEPVGPFTHTNTGSWSSGQGRVNVVAVDPSNPTTIYIGAPAGGIWKSTNSGSSWIPLSDELPQIGVSGIAVDPTNSNIIYIATGDRDASDTYSVGVLKSTNGGISWNTTGLSFTGTSNFAGDLIIHPTNNQIILCATSAGIYRTLDGGTTWTVEQTGDFSQGSIRFKPTDHTIVYATSNNKFYKSTNTGDTFTNITSGLSASGSTGRMILDITPANANYVYILSINTSNALNGIYQSTNSGTSFNKTSGTTDILESTQGWYDLALAVSPTNANVLFTGCLNIWKSSNGGSTATKVNNWSAPSSATYTHADIHFLQFLNGKLYCGSDGGVYVSEDNGLSFNDLTGGLQISQFYKISVSKQSSGKMVGGLQDNGGYAFSNAGWKNFYGADGMDAAVSQSNSNLYYGFIQFGNPMYISNNGGNSITGSVGSPGGVDGNWVTPIKSDGQGAIYSGFNGLFKLVNGAWSQQNTNSVGSGNIELISIAPSNDAVIFVANDNVLYKSTNVGVTFTAVYTASSSITGITVHYSNTNIVYITTSGVSGEALKSTDGGNTFVSIAPGLPSISKNCIVHQGRNSTNPLYVGTALGVYYIDDTMSTWQAFDTNLPNVSITDLEINLEDAKIVAATYGRGIWQTNIPVEIPALDLKFVSVTNPTININCTASVAPQIVVKNGGQNTISSVAITYLVDNTPSSFNWSGTIASGANQLIDIPSFTTNRGAHTLSFTTTTAGDAFSDNNTGGTIFYVNDSGTVGVTNNFTTVSDELIVITEGGNGWTRGNRVSGLLTTNGNTAYVTNISGNYADNTKSYLISQCYNLSTISNPTINFKLAFDLEQDWDLAYVEYSTDFGANWAVLGTMGTGWYNSDRTPQTSGTDCYNCVGAQWTGTNTTLSDYSASLAALNAETNVIFRIVFQSDEGVNQLGINIDDFVVSGSLNTEGMNLNAIQIAPNPTSSSFKIFFRDTIPSTIEIFDVTGKIIYTKKNHVFSNEVEIDLNEVSVGLYFIKITSIDQKIYTERIIKK</sequence>
<dbReference type="InterPro" id="IPR026444">
    <property type="entry name" value="Secre_tail"/>
</dbReference>
<dbReference type="InterPro" id="IPR015943">
    <property type="entry name" value="WD40/YVTN_repeat-like_dom_sf"/>
</dbReference>
<dbReference type="PANTHER" id="PTHR43739">
    <property type="entry name" value="XYLOGLUCANASE (EUROFUNG)"/>
    <property type="match status" value="1"/>
</dbReference>
<dbReference type="Pfam" id="PF18962">
    <property type="entry name" value="Por_Secre_tail"/>
    <property type="match status" value="1"/>
</dbReference>
<evidence type="ECO:0000313" key="4">
    <source>
        <dbReference type="EMBL" id="WMW77806.1"/>
    </source>
</evidence>
<evidence type="ECO:0000256" key="2">
    <source>
        <dbReference type="SAM" id="SignalP"/>
    </source>
</evidence>
<feature type="chain" id="PRO_5046094917" evidence="2">
    <location>
        <begin position="19"/>
        <end position="1128"/>
    </location>
</feature>
<dbReference type="InterPro" id="IPR052025">
    <property type="entry name" value="Xyloglucanase_GH74"/>
</dbReference>
<dbReference type="Proteomes" id="UP001180481">
    <property type="component" value="Chromosome"/>
</dbReference>
<dbReference type="NCBIfam" id="TIGR04183">
    <property type="entry name" value="Por_Secre_tail"/>
    <property type="match status" value="1"/>
</dbReference>
<name>A0ABY9RA12_9FLAO</name>
<dbReference type="PANTHER" id="PTHR43739:SF5">
    <property type="entry name" value="EXO-ALPHA-SIALIDASE"/>
    <property type="match status" value="1"/>
</dbReference>
<keyword evidence="1 2" id="KW-0732">Signal</keyword>
<evidence type="ECO:0000256" key="1">
    <source>
        <dbReference type="ARBA" id="ARBA00022729"/>
    </source>
</evidence>
<feature type="signal peptide" evidence="2">
    <location>
        <begin position="1"/>
        <end position="18"/>
    </location>
</feature>
<reference evidence="4" key="1">
    <citation type="submission" date="2023-09" db="EMBL/GenBank/DDBJ databases">
        <title>Flavobacterium sp. 20NA77.7 isolated from freshwater.</title>
        <authorList>
            <person name="Le V."/>
            <person name="Ko S.-R."/>
            <person name="Ahn C.-Y."/>
            <person name="Oh H.-M."/>
        </authorList>
    </citation>
    <scope>NUCLEOTIDE SEQUENCE</scope>
    <source>
        <strain evidence="4">20NA77.7</strain>
    </source>
</reference>
<protein>
    <submittedName>
        <fullName evidence="4">T9SS type A sorting domain-containing protein</fullName>
    </submittedName>
</protein>
<dbReference type="EMBL" id="CP133721">
    <property type="protein sequence ID" value="WMW77806.1"/>
    <property type="molecule type" value="Genomic_DNA"/>
</dbReference>
<evidence type="ECO:0000313" key="5">
    <source>
        <dbReference type="Proteomes" id="UP001180481"/>
    </source>
</evidence>
<dbReference type="Gene3D" id="2.60.120.260">
    <property type="entry name" value="Galactose-binding domain-like"/>
    <property type="match status" value="1"/>
</dbReference>
<feature type="domain" description="Secretion system C-terminal sorting" evidence="3">
    <location>
        <begin position="1055"/>
        <end position="1125"/>
    </location>
</feature>
<proteinExistence type="predicted"/>
<gene>
    <name evidence="4" type="ORF">RF683_09980</name>
</gene>
<keyword evidence="5" id="KW-1185">Reference proteome</keyword>